<feature type="compositionally biased region" description="Low complexity" evidence="1">
    <location>
        <begin position="142"/>
        <end position="172"/>
    </location>
</feature>
<evidence type="ECO:0000313" key="3">
    <source>
        <dbReference type="Proteomes" id="UP000193411"/>
    </source>
</evidence>
<feature type="region of interest" description="Disordered" evidence="1">
    <location>
        <begin position="70"/>
        <end position="205"/>
    </location>
</feature>
<feature type="compositionally biased region" description="Low complexity" evidence="1">
    <location>
        <begin position="321"/>
        <end position="334"/>
    </location>
</feature>
<proteinExistence type="predicted"/>
<dbReference type="EMBL" id="MCFL01000005">
    <property type="protein sequence ID" value="ORZ39587.1"/>
    <property type="molecule type" value="Genomic_DNA"/>
</dbReference>
<reference evidence="2 3" key="1">
    <citation type="submission" date="2016-07" db="EMBL/GenBank/DDBJ databases">
        <title>Pervasive Adenine N6-methylation of Active Genes in Fungi.</title>
        <authorList>
            <consortium name="DOE Joint Genome Institute"/>
            <person name="Mondo S.J."/>
            <person name="Dannebaum R.O."/>
            <person name="Kuo R.C."/>
            <person name="Labutti K."/>
            <person name="Haridas S."/>
            <person name="Kuo A."/>
            <person name="Salamov A."/>
            <person name="Ahrendt S.R."/>
            <person name="Lipzen A."/>
            <person name="Sullivan W."/>
            <person name="Andreopoulos W.B."/>
            <person name="Clum A."/>
            <person name="Lindquist E."/>
            <person name="Daum C."/>
            <person name="Ramamoorthy G.K."/>
            <person name="Gryganskyi A."/>
            <person name="Culley D."/>
            <person name="Magnuson J.K."/>
            <person name="James T.Y."/>
            <person name="O'Malley M.A."/>
            <person name="Stajich J.E."/>
            <person name="Spatafora J.W."/>
            <person name="Visel A."/>
            <person name="Grigoriev I.V."/>
        </authorList>
    </citation>
    <scope>NUCLEOTIDE SEQUENCE [LARGE SCALE GENOMIC DNA]</scope>
    <source>
        <strain evidence="2 3">PL171</strain>
    </source>
</reference>
<feature type="compositionally biased region" description="Low complexity" evidence="1">
    <location>
        <begin position="92"/>
        <end position="102"/>
    </location>
</feature>
<feature type="compositionally biased region" description="Polar residues" evidence="1">
    <location>
        <begin position="335"/>
        <end position="348"/>
    </location>
</feature>
<feature type="region of interest" description="Disordered" evidence="1">
    <location>
        <begin position="303"/>
        <end position="355"/>
    </location>
</feature>
<comment type="caution">
    <text evidence="2">The sequence shown here is derived from an EMBL/GenBank/DDBJ whole genome shotgun (WGS) entry which is preliminary data.</text>
</comment>
<feature type="compositionally biased region" description="Gly residues" evidence="1">
    <location>
        <begin position="82"/>
        <end position="91"/>
    </location>
</feature>
<sequence>MNQRFDHAIDLAAFAAQFLGPVAERDIPIRAMMLLQEAQVPSTDFAIHDSRVYLTAKGLTYLNLAAPKAPLPQPHPQLMVNTGGGGGGSLSRGGSPLPSPNGTGSGYLSSDDAQRSLQRKRSISTLRKATLERQKQTTLDRSPTSGLSPTTPTQQSSGSGNEPPKFGGLPPGMLGPPPSAQEQQQQQYALNSEPFPGTAGAGFTTAPTDVVQYMDTLTRTYRQSKDPQVLNAMLQSPEATRVADFLVTSRTGTLTRNQPATSIATAPPPTLVMDPYCQSVYQWLCQLTSTPPTLTRRLPRPYALATSSSTLRNTTCRNPHRPTSSRTTQPTRSTKLSTFSTAADSSACPTRPRSR</sequence>
<keyword evidence="3" id="KW-1185">Reference proteome</keyword>
<organism evidence="2 3">
    <name type="scientific">Catenaria anguillulae PL171</name>
    <dbReference type="NCBI Taxonomy" id="765915"/>
    <lineage>
        <taxon>Eukaryota</taxon>
        <taxon>Fungi</taxon>
        <taxon>Fungi incertae sedis</taxon>
        <taxon>Blastocladiomycota</taxon>
        <taxon>Blastocladiomycetes</taxon>
        <taxon>Blastocladiales</taxon>
        <taxon>Catenariaceae</taxon>
        <taxon>Catenaria</taxon>
    </lineage>
</organism>
<dbReference type="AlphaFoldDB" id="A0A1Y2HY92"/>
<dbReference type="OrthoDB" id="10680587at2759"/>
<name>A0A1Y2HY92_9FUNG</name>
<protein>
    <submittedName>
        <fullName evidence="2">Uncharacterized protein</fullName>
    </submittedName>
</protein>
<dbReference type="Proteomes" id="UP000193411">
    <property type="component" value="Unassembled WGS sequence"/>
</dbReference>
<evidence type="ECO:0000256" key="1">
    <source>
        <dbReference type="SAM" id="MobiDB-lite"/>
    </source>
</evidence>
<feature type="compositionally biased region" description="Low complexity" evidence="1">
    <location>
        <begin position="194"/>
        <end position="205"/>
    </location>
</feature>
<gene>
    <name evidence="2" type="ORF">BCR44DRAFT_1482794</name>
</gene>
<evidence type="ECO:0000313" key="2">
    <source>
        <dbReference type="EMBL" id="ORZ39587.1"/>
    </source>
</evidence>
<feature type="compositionally biased region" description="Polar residues" evidence="1">
    <location>
        <begin position="305"/>
        <end position="317"/>
    </location>
</feature>
<accession>A0A1Y2HY92</accession>